<comment type="caution">
    <text evidence="1">The sequence shown here is derived from an EMBL/GenBank/DDBJ whole genome shotgun (WGS) entry which is preliminary data.</text>
</comment>
<protein>
    <submittedName>
        <fullName evidence="1">Dehydrogenase/reductase SDR family member 7</fullName>
    </submittedName>
</protein>
<evidence type="ECO:0000313" key="2">
    <source>
        <dbReference type="Proteomes" id="UP001249851"/>
    </source>
</evidence>
<dbReference type="PANTHER" id="PTHR44269:SF1">
    <property type="entry name" value="DEHYDROGENASE_REDUCTASE SDR FAMILY MEMBER 7"/>
    <property type="match status" value="1"/>
</dbReference>
<dbReference type="SUPFAM" id="SSF51735">
    <property type="entry name" value="NAD(P)-binding Rossmann-fold domains"/>
    <property type="match status" value="1"/>
</dbReference>
<dbReference type="InterPro" id="IPR036291">
    <property type="entry name" value="NAD(P)-bd_dom_sf"/>
</dbReference>
<gene>
    <name evidence="1" type="ORF">P5673_002678</name>
</gene>
<dbReference type="Proteomes" id="UP001249851">
    <property type="component" value="Unassembled WGS sequence"/>
</dbReference>
<dbReference type="Gene3D" id="3.40.50.720">
    <property type="entry name" value="NAD(P)-binding Rossmann-like Domain"/>
    <property type="match status" value="1"/>
</dbReference>
<feature type="non-terminal residue" evidence="1">
    <location>
        <position position="1"/>
    </location>
</feature>
<keyword evidence="2" id="KW-1185">Reference proteome</keyword>
<dbReference type="Pfam" id="PF00106">
    <property type="entry name" value="adh_short"/>
    <property type="match status" value="1"/>
</dbReference>
<evidence type="ECO:0000313" key="1">
    <source>
        <dbReference type="EMBL" id="KAK2572435.1"/>
    </source>
</evidence>
<dbReference type="EMBL" id="JARQWQ010000004">
    <property type="protein sequence ID" value="KAK2572435.1"/>
    <property type="molecule type" value="Genomic_DNA"/>
</dbReference>
<proteinExistence type="predicted"/>
<dbReference type="PANTHER" id="PTHR44269">
    <property type="entry name" value="DEHYDROGENASE/REDUCTASE SDR FAMILY MEMBER 7-RELATED"/>
    <property type="match status" value="1"/>
</dbReference>
<accession>A0AAD9VFX3</accession>
<dbReference type="InterPro" id="IPR053011">
    <property type="entry name" value="SDR_family_member_7"/>
</dbReference>
<name>A0AAD9VFX3_ACRCE</name>
<reference evidence="1" key="2">
    <citation type="journal article" date="2023" name="Science">
        <title>Genomic signatures of disease resistance in endangered staghorn corals.</title>
        <authorList>
            <person name="Vollmer S.V."/>
            <person name="Selwyn J.D."/>
            <person name="Despard B.A."/>
            <person name="Roesel C.L."/>
        </authorList>
    </citation>
    <scope>NUCLEOTIDE SEQUENCE</scope>
    <source>
        <strain evidence="1">K2</strain>
    </source>
</reference>
<dbReference type="InterPro" id="IPR002347">
    <property type="entry name" value="SDR_fam"/>
</dbReference>
<reference evidence="1" key="1">
    <citation type="journal article" date="2023" name="G3 (Bethesda)">
        <title>Whole genome assembly and annotation of the endangered Caribbean coral Acropora cervicornis.</title>
        <authorList>
            <person name="Selwyn J.D."/>
            <person name="Vollmer S.V."/>
        </authorList>
    </citation>
    <scope>NUCLEOTIDE SEQUENCE</scope>
    <source>
        <strain evidence="1">K2</strain>
    </source>
</reference>
<sequence length="146" mass="15923">VDVLVNNGARGQLAWMKETPLEVDRALLELNLIGTISITKAVLPYMLQQQGGDIVVVSSVGYFDSVQVELGENNIGVQTVCPGPVESNILDYAFASDVNRPSLSGFSKKNILKKMTTERCAKLMVVGMANNLDETWISEHPVLLMT</sequence>
<dbReference type="AlphaFoldDB" id="A0AAD9VFX3"/>
<organism evidence="1 2">
    <name type="scientific">Acropora cervicornis</name>
    <name type="common">Staghorn coral</name>
    <dbReference type="NCBI Taxonomy" id="6130"/>
    <lineage>
        <taxon>Eukaryota</taxon>
        <taxon>Metazoa</taxon>
        <taxon>Cnidaria</taxon>
        <taxon>Anthozoa</taxon>
        <taxon>Hexacorallia</taxon>
        <taxon>Scleractinia</taxon>
        <taxon>Astrocoeniina</taxon>
        <taxon>Acroporidae</taxon>
        <taxon>Acropora</taxon>
    </lineage>
</organism>